<comment type="similarity">
    <text evidence="2">Belongs to the class-I aminoacyl-tRNA synthetase family.</text>
</comment>
<evidence type="ECO:0000259" key="14">
    <source>
        <dbReference type="Pfam" id="PF08264"/>
    </source>
</evidence>
<evidence type="ECO:0000256" key="6">
    <source>
        <dbReference type="ARBA" id="ARBA00022741"/>
    </source>
</evidence>
<keyword evidence="5" id="KW-0436">Ligase</keyword>
<dbReference type="CDD" id="cd07961">
    <property type="entry name" value="Anticodon_Ia_Ile_ABEc"/>
    <property type="match status" value="1"/>
</dbReference>
<dbReference type="InterPro" id="IPR014729">
    <property type="entry name" value="Rossmann-like_a/b/a_fold"/>
</dbReference>
<dbReference type="Pfam" id="PF19302">
    <property type="entry name" value="DUF5915"/>
    <property type="match status" value="1"/>
</dbReference>
<dbReference type="EMBL" id="CAJPEV010005344">
    <property type="protein sequence ID" value="CAG0903052.1"/>
    <property type="molecule type" value="Genomic_DNA"/>
</dbReference>
<dbReference type="InterPro" id="IPR009008">
    <property type="entry name" value="Val/Leu/Ile-tRNA-synth_edit"/>
</dbReference>
<evidence type="ECO:0000256" key="8">
    <source>
        <dbReference type="ARBA" id="ARBA00022917"/>
    </source>
</evidence>
<dbReference type="EMBL" id="LR904861">
    <property type="protein sequence ID" value="CAD7253143.1"/>
    <property type="molecule type" value="Genomic_DNA"/>
</dbReference>
<keyword evidence="9" id="KW-0030">Aminoacyl-tRNA synthetase</keyword>
<dbReference type="GO" id="GO:0006428">
    <property type="term" value="P:isoleucyl-tRNA aminoacylation"/>
    <property type="evidence" value="ECO:0007669"/>
    <property type="project" value="InterPro"/>
</dbReference>
<dbReference type="AlphaFoldDB" id="A0A7R9FSE0"/>
<dbReference type="FunFam" id="3.40.50.620:FF:000050">
    <property type="entry name" value="Isoleucyl-tRNA synthetase,cytoplasmic"/>
    <property type="match status" value="1"/>
</dbReference>
<name>A0A7R9FSE0_9CRUS</name>
<dbReference type="PANTHER" id="PTHR42780">
    <property type="entry name" value="SOLEUCYL-TRNA SYNTHETASE"/>
    <property type="match status" value="1"/>
</dbReference>
<gene>
    <name evidence="16" type="ORF">DSTB1V02_LOCUS12893</name>
</gene>
<dbReference type="GO" id="GO:0004822">
    <property type="term" value="F:isoleucine-tRNA ligase activity"/>
    <property type="evidence" value="ECO:0007669"/>
    <property type="project" value="UniProtKB-EC"/>
</dbReference>
<dbReference type="Pfam" id="PF23567">
    <property type="entry name" value="Ubiquitin_IARS1"/>
    <property type="match status" value="2"/>
</dbReference>
<keyword evidence="8" id="KW-0648">Protein biosynthesis</keyword>
<organism evidence="16">
    <name type="scientific">Darwinula stevensoni</name>
    <dbReference type="NCBI Taxonomy" id="69355"/>
    <lineage>
        <taxon>Eukaryota</taxon>
        <taxon>Metazoa</taxon>
        <taxon>Ecdysozoa</taxon>
        <taxon>Arthropoda</taxon>
        <taxon>Crustacea</taxon>
        <taxon>Oligostraca</taxon>
        <taxon>Ostracoda</taxon>
        <taxon>Podocopa</taxon>
        <taxon>Podocopida</taxon>
        <taxon>Darwinulocopina</taxon>
        <taxon>Darwinuloidea</taxon>
        <taxon>Darwinulidae</taxon>
        <taxon>Darwinula</taxon>
    </lineage>
</organism>
<keyword evidence="17" id="KW-1185">Reference proteome</keyword>
<dbReference type="InterPro" id="IPR013155">
    <property type="entry name" value="M/V/L/I-tRNA-synth_anticd-bd"/>
</dbReference>
<dbReference type="Pfam" id="PF08264">
    <property type="entry name" value="Anticodon_1"/>
    <property type="match status" value="1"/>
</dbReference>
<evidence type="ECO:0000259" key="15">
    <source>
        <dbReference type="Pfam" id="PF23567"/>
    </source>
</evidence>
<evidence type="ECO:0000256" key="5">
    <source>
        <dbReference type="ARBA" id="ARBA00022598"/>
    </source>
</evidence>
<evidence type="ECO:0000256" key="10">
    <source>
        <dbReference type="ARBA" id="ARBA00032665"/>
    </source>
</evidence>
<dbReference type="Pfam" id="PF00133">
    <property type="entry name" value="tRNA-synt_1"/>
    <property type="match status" value="1"/>
</dbReference>
<comment type="catalytic activity">
    <reaction evidence="11">
        <text>tRNA(Ile) + L-isoleucine + ATP = L-isoleucyl-tRNA(Ile) + AMP + diphosphate</text>
        <dbReference type="Rhea" id="RHEA:11060"/>
        <dbReference type="Rhea" id="RHEA-COMP:9666"/>
        <dbReference type="Rhea" id="RHEA-COMP:9695"/>
        <dbReference type="ChEBI" id="CHEBI:30616"/>
        <dbReference type="ChEBI" id="CHEBI:33019"/>
        <dbReference type="ChEBI" id="CHEBI:58045"/>
        <dbReference type="ChEBI" id="CHEBI:78442"/>
        <dbReference type="ChEBI" id="CHEBI:78528"/>
        <dbReference type="ChEBI" id="CHEBI:456215"/>
        <dbReference type="EC" id="6.1.1.5"/>
    </reaction>
</comment>
<dbReference type="GO" id="GO:0005737">
    <property type="term" value="C:cytoplasm"/>
    <property type="evidence" value="ECO:0007669"/>
    <property type="project" value="UniProtKB-SubCell"/>
</dbReference>
<evidence type="ECO:0000256" key="11">
    <source>
        <dbReference type="ARBA" id="ARBA00048359"/>
    </source>
</evidence>
<proteinExistence type="inferred from homology"/>
<keyword evidence="7" id="KW-0067">ATP-binding</keyword>
<dbReference type="SUPFAM" id="SSF47323">
    <property type="entry name" value="Anticodon-binding domain of a subclass of class I aminoacyl-tRNA synthetases"/>
    <property type="match status" value="1"/>
</dbReference>
<dbReference type="PANTHER" id="PTHR42780:SF1">
    <property type="entry name" value="ISOLEUCINE--TRNA LIGASE, CYTOPLASMIC"/>
    <property type="match status" value="1"/>
</dbReference>
<reference evidence="16" key="1">
    <citation type="submission" date="2020-11" db="EMBL/GenBank/DDBJ databases">
        <authorList>
            <person name="Tran Van P."/>
        </authorList>
    </citation>
    <scope>NUCLEOTIDE SEQUENCE</scope>
</reference>
<dbReference type="InterPro" id="IPR002301">
    <property type="entry name" value="Ile-tRNA-ligase"/>
</dbReference>
<sequence>MVSFPLDDEPDVSLVAWTTTPWTLPSNLALCLNPSLDYVKVTDRATGKVYVLMEARLEALYKDPDEYEILKRFKASALKDKTYKPLFPYYEHLKKRGAFRVLIDDYVTEESGTGVVHQAPYFGEDDYQVALREGVITVDMDMVCPVDDSGRFTHPVTDFEGQYVKDADKGIIAWLKTHGRLVHVSQVKHSYPFCWRSETPLIYRAVPSWFIRVAPMVNTLLQTNQETYWVPDFVKEKRFGNWLRDARDWAVSRNRYWGTPIPIWMSDDGQEVICIGSIAELEQLTGQKIADLHRENVDNLTIPSSRPGHPPLRRISEVFDCWFESGSMPYAQSHYPFEKQKEFEDSFPADFIAEGLDQTRGWFYTLLVISTLLFGKPPFKNLIVNGLVLAADGQKMSKSKKNFPDPMVVVHKYGADALRLYLINSPVVRAESLRFKEDGVRDVLKDVFLPWYNAFRFLMQNIKRLEQEEGKKFECRELELHASTNPMDHWILSFTQSLLAFFHKEMGAYCLYTVVPQLVKFVDNLTNWYVRMNRRRLKGEMGLEDCHHALRTLYSVLYSMVRVMAPFTPFLTETMYQAMRQYLDESLASVHYLMIPKPRESLINIETEWAVSCMQRVIELGRVIRDRKTLPVKYPLPEVVVIHRDQRCLDAISNLEMYVKAELNVKRLTTSTDKEKYGVHLRAEPDHKVLGQRLKSAFKAIVADIKELGDDVLQEFLQTGKLILQGQELGHEDLRIMYAFDNVKAGAGKYEAHADSEMLVLLDVSPDQSMMEEGIAREVINRIQKLRKKGKLMPSDMVTVFYAVTPSNSDLHKIIPAYLDVIESTTKGPVRPMASKKGNEKLKGSELELVITQGLTSDSLSGGKAEAAMPYTRYVMLESLEDGRKGMILLENPLGSPIISYFDLMHAVREVFGLQKRPFHVYPSLDSQQELQPNDVSESLSGQTLYVEKVGLKHHKRSLSNEASPPCRYVNVEHKGQKGTLLLENPQEEMLWSPQQLKMYVSMLFLIPPEKLQFGPLPNKENIFQLHQKTIHVQ</sequence>
<dbReference type="NCBIfam" id="TIGR00392">
    <property type="entry name" value="ileS"/>
    <property type="match status" value="1"/>
</dbReference>
<dbReference type="InterPro" id="IPR057033">
    <property type="entry name" value="Ubiquitin_IARS1"/>
</dbReference>
<dbReference type="Proteomes" id="UP000677054">
    <property type="component" value="Unassembled WGS sequence"/>
</dbReference>
<keyword evidence="4" id="KW-0963">Cytoplasm</keyword>
<accession>A0A7R9FSE0</accession>
<comment type="subcellular location">
    <subcellularLocation>
        <location evidence="1">Cytoplasm</location>
    </subcellularLocation>
</comment>
<dbReference type="Gene3D" id="3.90.740.10">
    <property type="entry name" value="Valyl/Leucyl/Isoleucyl-tRNA synthetase, editing domain"/>
    <property type="match status" value="1"/>
</dbReference>
<dbReference type="Gene3D" id="3.40.50.620">
    <property type="entry name" value="HUPs"/>
    <property type="match status" value="1"/>
</dbReference>
<evidence type="ECO:0000256" key="1">
    <source>
        <dbReference type="ARBA" id="ARBA00004496"/>
    </source>
</evidence>
<dbReference type="CDD" id="cd00818">
    <property type="entry name" value="IleRS_core"/>
    <property type="match status" value="1"/>
</dbReference>
<evidence type="ECO:0000256" key="2">
    <source>
        <dbReference type="ARBA" id="ARBA00005594"/>
    </source>
</evidence>
<feature type="domain" description="Methionyl/Valyl/Leucyl/Isoleucyl-tRNA synthetase anticodon-binding" evidence="14">
    <location>
        <begin position="488"/>
        <end position="637"/>
    </location>
</feature>
<dbReference type="FunFam" id="1.10.730.10:FF:000004">
    <property type="entry name" value="Isoleucyl-tRNA synthetase, cytoplasmic"/>
    <property type="match status" value="1"/>
</dbReference>
<dbReference type="InterPro" id="IPR002300">
    <property type="entry name" value="aa-tRNA-synth_Ia"/>
</dbReference>
<dbReference type="SUPFAM" id="SSF50677">
    <property type="entry name" value="ValRS/IleRS/LeuRS editing domain"/>
    <property type="match status" value="1"/>
</dbReference>
<feature type="domain" description="Isoleucine--tRNA ligase cytoplasmic ubiquitin-like" evidence="15">
    <location>
        <begin position="965"/>
        <end position="1033"/>
    </location>
</feature>
<dbReference type="Gene3D" id="1.10.730.10">
    <property type="entry name" value="Isoleucyl-tRNA Synthetase, Domain 1"/>
    <property type="match status" value="1"/>
</dbReference>
<feature type="domain" description="Aminoacyl-tRNA synthetase class Ia" evidence="13">
    <location>
        <begin position="151"/>
        <end position="433"/>
    </location>
</feature>
<dbReference type="PRINTS" id="PR00984">
    <property type="entry name" value="TRNASYNTHILE"/>
</dbReference>
<evidence type="ECO:0000256" key="12">
    <source>
        <dbReference type="ARBA" id="ARBA00069879"/>
    </source>
</evidence>
<dbReference type="GO" id="GO:0002161">
    <property type="term" value="F:aminoacyl-tRNA deacylase activity"/>
    <property type="evidence" value="ECO:0007669"/>
    <property type="project" value="InterPro"/>
</dbReference>
<evidence type="ECO:0000256" key="3">
    <source>
        <dbReference type="ARBA" id="ARBA00013165"/>
    </source>
</evidence>
<evidence type="ECO:0000313" key="16">
    <source>
        <dbReference type="EMBL" id="CAD7253143.1"/>
    </source>
</evidence>
<dbReference type="OrthoDB" id="1706657at2759"/>
<dbReference type="EC" id="6.1.1.5" evidence="3"/>
<dbReference type="GO" id="GO:0005524">
    <property type="term" value="F:ATP binding"/>
    <property type="evidence" value="ECO:0007669"/>
    <property type="project" value="UniProtKB-KW"/>
</dbReference>
<protein>
    <recommendedName>
        <fullName evidence="12">Isoleucine--tRNA ligase, cytoplasmic</fullName>
        <ecNumber evidence="3">6.1.1.5</ecNumber>
    </recommendedName>
    <alternativeName>
        <fullName evidence="10">Isoleucyl-tRNA synthetase</fullName>
    </alternativeName>
</protein>
<evidence type="ECO:0000313" key="17">
    <source>
        <dbReference type="Proteomes" id="UP000677054"/>
    </source>
</evidence>
<evidence type="ECO:0000256" key="7">
    <source>
        <dbReference type="ARBA" id="ARBA00022840"/>
    </source>
</evidence>
<evidence type="ECO:0000256" key="4">
    <source>
        <dbReference type="ARBA" id="ARBA00022490"/>
    </source>
</evidence>
<evidence type="ECO:0000259" key="13">
    <source>
        <dbReference type="Pfam" id="PF00133"/>
    </source>
</evidence>
<dbReference type="GO" id="GO:0000049">
    <property type="term" value="F:tRNA binding"/>
    <property type="evidence" value="ECO:0007669"/>
    <property type="project" value="InterPro"/>
</dbReference>
<dbReference type="InterPro" id="IPR009080">
    <property type="entry name" value="tRNAsynth_Ia_anticodon-bd"/>
</dbReference>
<evidence type="ECO:0000256" key="9">
    <source>
        <dbReference type="ARBA" id="ARBA00023146"/>
    </source>
</evidence>
<feature type="domain" description="Isoleucine--tRNA ligase cytoplasmic ubiquitin-like" evidence="15">
    <location>
        <begin position="872"/>
        <end position="948"/>
    </location>
</feature>
<dbReference type="SUPFAM" id="SSF52374">
    <property type="entry name" value="Nucleotidylyl transferase"/>
    <property type="match status" value="1"/>
</dbReference>
<dbReference type="InterPro" id="IPR023586">
    <property type="entry name" value="Ile-tRNA-ligase_type2"/>
</dbReference>
<keyword evidence="6" id="KW-0547">Nucleotide-binding</keyword>
<dbReference type="InterPro" id="IPR033709">
    <property type="entry name" value="Anticodon_Ile_ABEc"/>
</dbReference>